<dbReference type="AlphaFoldDB" id="A0A916ZRA9"/>
<keyword evidence="1" id="KW-0472">Membrane</keyword>
<organism evidence="2 3">
    <name type="scientific">Psychroflexus salis</name>
    <dbReference type="NCBI Taxonomy" id="1526574"/>
    <lineage>
        <taxon>Bacteria</taxon>
        <taxon>Pseudomonadati</taxon>
        <taxon>Bacteroidota</taxon>
        <taxon>Flavobacteriia</taxon>
        <taxon>Flavobacteriales</taxon>
        <taxon>Flavobacteriaceae</taxon>
        <taxon>Psychroflexus</taxon>
    </lineage>
</organism>
<accession>A0A916ZRA9</accession>
<protein>
    <recommendedName>
        <fullName evidence="4">PH domain-containing protein</fullName>
    </recommendedName>
</protein>
<dbReference type="EMBL" id="BMGL01000005">
    <property type="protein sequence ID" value="GGE10337.1"/>
    <property type="molecule type" value="Genomic_DNA"/>
</dbReference>
<keyword evidence="1" id="KW-0812">Transmembrane</keyword>
<keyword evidence="3" id="KW-1185">Reference proteome</keyword>
<evidence type="ECO:0000256" key="1">
    <source>
        <dbReference type="SAM" id="Phobius"/>
    </source>
</evidence>
<dbReference type="RefSeq" id="WP_188405696.1">
    <property type="nucleotide sequence ID" value="NZ_BMGL01000005.1"/>
</dbReference>
<sequence>MRLTNYNTIKIIPGIYYFSVVSFFLIIFLNFQLDGTLFPSKRYYYLALASIFVGLVYVYFGWKYFEYDSEGEVVVFLNRGVILSNFLNYRGNAIEIRRSRIVDYKVYNFLIYKRLIIYIESNNKSYSRHCNITFVSPRKINYLKQSLNKLIKKNKS</sequence>
<reference evidence="2 3" key="1">
    <citation type="journal article" date="2014" name="Int. J. Syst. Evol. Microbiol.">
        <title>Complete genome sequence of Corynebacterium casei LMG S-19264T (=DSM 44701T), isolated from a smear-ripened cheese.</title>
        <authorList>
            <consortium name="US DOE Joint Genome Institute (JGI-PGF)"/>
            <person name="Walter F."/>
            <person name="Albersmeier A."/>
            <person name="Kalinowski J."/>
            <person name="Ruckert C."/>
        </authorList>
    </citation>
    <scope>NUCLEOTIDE SEQUENCE [LARGE SCALE GENOMIC DNA]</scope>
    <source>
        <strain evidence="2 3">CGMCC 1.12925</strain>
    </source>
</reference>
<keyword evidence="1" id="KW-1133">Transmembrane helix</keyword>
<evidence type="ECO:0000313" key="2">
    <source>
        <dbReference type="EMBL" id="GGE10337.1"/>
    </source>
</evidence>
<comment type="caution">
    <text evidence="2">The sequence shown here is derived from an EMBL/GenBank/DDBJ whole genome shotgun (WGS) entry which is preliminary data.</text>
</comment>
<evidence type="ECO:0008006" key="4">
    <source>
        <dbReference type="Google" id="ProtNLM"/>
    </source>
</evidence>
<evidence type="ECO:0000313" key="3">
    <source>
        <dbReference type="Proteomes" id="UP000599688"/>
    </source>
</evidence>
<proteinExistence type="predicted"/>
<name>A0A916ZRA9_9FLAO</name>
<gene>
    <name evidence="2" type="ORF">GCM10010831_09800</name>
</gene>
<dbReference type="Proteomes" id="UP000599688">
    <property type="component" value="Unassembled WGS sequence"/>
</dbReference>
<feature type="transmembrane region" description="Helical" evidence="1">
    <location>
        <begin position="43"/>
        <end position="62"/>
    </location>
</feature>
<feature type="transmembrane region" description="Helical" evidence="1">
    <location>
        <begin position="12"/>
        <end position="31"/>
    </location>
</feature>